<gene>
    <name evidence="5" type="ORF">EWM64_g5088</name>
</gene>
<evidence type="ECO:0000313" key="6">
    <source>
        <dbReference type="Proteomes" id="UP000298061"/>
    </source>
</evidence>
<evidence type="ECO:0000256" key="2">
    <source>
        <dbReference type="ARBA" id="ARBA00022857"/>
    </source>
</evidence>
<evidence type="ECO:0000256" key="3">
    <source>
        <dbReference type="ARBA" id="ARBA00023002"/>
    </source>
</evidence>
<dbReference type="EMBL" id="SFCI01000590">
    <property type="protein sequence ID" value="TFY78924.1"/>
    <property type="molecule type" value="Genomic_DNA"/>
</dbReference>
<evidence type="ECO:0000256" key="4">
    <source>
        <dbReference type="SAM" id="Phobius"/>
    </source>
</evidence>
<reference evidence="5 6" key="1">
    <citation type="submission" date="2019-02" db="EMBL/GenBank/DDBJ databases">
        <title>Genome sequencing of the rare red list fungi Hericium alpestre (H. flagellum).</title>
        <authorList>
            <person name="Buettner E."/>
            <person name="Kellner H."/>
        </authorList>
    </citation>
    <scope>NUCLEOTIDE SEQUENCE [LARGE SCALE GENOMIC DNA]</scope>
    <source>
        <strain evidence="5 6">DSM 108284</strain>
    </source>
</reference>
<dbReference type="SUPFAM" id="SSF51735">
    <property type="entry name" value="NAD(P)-binding Rossmann-fold domains"/>
    <property type="match status" value="1"/>
</dbReference>
<dbReference type="AlphaFoldDB" id="A0A4Y9ZXJ6"/>
<feature type="non-terminal residue" evidence="5">
    <location>
        <position position="58"/>
    </location>
</feature>
<proteinExistence type="inferred from homology"/>
<protein>
    <recommendedName>
        <fullName evidence="7">Ketoreductase (KR) domain-containing protein</fullName>
    </recommendedName>
</protein>
<dbReference type="GO" id="GO:0016491">
    <property type="term" value="F:oxidoreductase activity"/>
    <property type="evidence" value="ECO:0007669"/>
    <property type="project" value="UniProtKB-KW"/>
</dbReference>
<dbReference type="STRING" id="135208.A0A4Y9ZXJ6"/>
<keyword evidence="3" id="KW-0560">Oxidoreductase</keyword>
<evidence type="ECO:0008006" key="7">
    <source>
        <dbReference type="Google" id="ProtNLM"/>
    </source>
</evidence>
<dbReference type="PANTHER" id="PTHR43618">
    <property type="entry name" value="7-ALPHA-HYDROXYSTEROID DEHYDROGENASE"/>
    <property type="match status" value="1"/>
</dbReference>
<sequence>MAEALLDQLTSQNMHDLRGVVAVITGGGTGLVLLMATTLVANGADVYIIGPKQDDLDG</sequence>
<organism evidence="5 6">
    <name type="scientific">Hericium alpestre</name>
    <dbReference type="NCBI Taxonomy" id="135208"/>
    <lineage>
        <taxon>Eukaryota</taxon>
        <taxon>Fungi</taxon>
        <taxon>Dikarya</taxon>
        <taxon>Basidiomycota</taxon>
        <taxon>Agaricomycotina</taxon>
        <taxon>Agaricomycetes</taxon>
        <taxon>Russulales</taxon>
        <taxon>Hericiaceae</taxon>
        <taxon>Hericium</taxon>
    </lineage>
</organism>
<name>A0A4Y9ZXJ6_9AGAM</name>
<dbReference type="InterPro" id="IPR052178">
    <property type="entry name" value="Sec_Metab_Biosynth_SDR"/>
</dbReference>
<keyword evidence="4" id="KW-0472">Membrane</keyword>
<dbReference type="Proteomes" id="UP000298061">
    <property type="component" value="Unassembled WGS sequence"/>
</dbReference>
<comment type="caution">
    <text evidence="5">The sequence shown here is derived from an EMBL/GenBank/DDBJ whole genome shotgun (WGS) entry which is preliminary data.</text>
</comment>
<keyword evidence="6" id="KW-1185">Reference proteome</keyword>
<feature type="transmembrane region" description="Helical" evidence="4">
    <location>
        <begin position="20"/>
        <end position="41"/>
    </location>
</feature>
<comment type="similarity">
    <text evidence="1">Belongs to the short-chain dehydrogenases/reductases (SDR) family.</text>
</comment>
<dbReference type="PANTHER" id="PTHR43618:SF4">
    <property type="entry name" value="SHORT CHAIN DEHYDROGENASE_REDUCTASE FAMILY (AFU_ORTHOLOGUE AFUA_7G04540)"/>
    <property type="match status" value="1"/>
</dbReference>
<accession>A0A4Y9ZXJ6</accession>
<dbReference type="InterPro" id="IPR036291">
    <property type="entry name" value="NAD(P)-bd_dom_sf"/>
</dbReference>
<keyword evidence="2" id="KW-0521">NADP</keyword>
<keyword evidence="4" id="KW-1133">Transmembrane helix</keyword>
<evidence type="ECO:0000256" key="1">
    <source>
        <dbReference type="ARBA" id="ARBA00006484"/>
    </source>
</evidence>
<keyword evidence="4" id="KW-0812">Transmembrane</keyword>
<dbReference type="Gene3D" id="3.40.50.720">
    <property type="entry name" value="NAD(P)-binding Rossmann-like Domain"/>
    <property type="match status" value="1"/>
</dbReference>
<evidence type="ECO:0000313" key="5">
    <source>
        <dbReference type="EMBL" id="TFY78924.1"/>
    </source>
</evidence>